<dbReference type="CDD" id="cd04278">
    <property type="entry name" value="ZnMc_MMP"/>
    <property type="match status" value="1"/>
</dbReference>
<feature type="domain" description="Peptidase metallopeptidase" evidence="9">
    <location>
        <begin position="178"/>
        <end position="345"/>
    </location>
</feature>
<dbReference type="InterPro" id="IPR024079">
    <property type="entry name" value="MetalloPept_cat_dom_sf"/>
</dbReference>
<dbReference type="PROSITE" id="PS00546">
    <property type="entry name" value="CYSTEINE_SWITCH"/>
    <property type="match status" value="1"/>
</dbReference>
<dbReference type="Proteomes" id="UP000297496">
    <property type="component" value="Unassembled WGS sequence"/>
</dbReference>
<dbReference type="SMART" id="SM00235">
    <property type="entry name" value="ZnMc"/>
    <property type="match status" value="1"/>
</dbReference>
<dbReference type="InterPro" id="IPR033739">
    <property type="entry name" value="M10A_MMP"/>
</dbReference>
<dbReference type="PRINTS" id="PR00138">
    <property type="entry name" value="MATRIXIN"/>
</dbReference>
<evidence type="ECO:0000256" key="6">
    <source>
        <dbReference type="ARBA" id="ARBA00022833"/>
    </source>
</evidence>
<dbReference type="InterPro" id="IPR002477">
    <property type="entry name" value="Peptidoglycan-bd-like"/>
</dbReference>
<dbReference type="InterPro" id="IPR046731">
    <property type="entry name" value="DUF6623"/>
</dbReference>
<name>A0A4Z1C1Y3_9ACTN</name>
<dbReference type="Gene3D" id="3.40.390.10">
    <property type="entry name" value="Collagenase (Catalytic Domain)"/>
    <property type="match status" value="1"/>
</dbReference>
<evidence type="ECO:0000256" key="8">
    <source>
        <dbReference type="ARBA" id="ARBA00023145"/>
    </source>
</evidence>
<dbReference type="GO" id="GO:0005615">
    <property type="term" value="C:extracellular space"/>
    <property type="evidence" value="ECO:0007669"/>
    <property type="project" value="TreeGrafter"/>
</dbReference>
<dbReference type="InterPro" id="IPR021190">
    <property type="entry name" value="Pept_M10A"/>
</dbReference>
<evidence type="ECO:0000256" key="7">
    <source>
        <dbReference type="ARBA" id="ARBA00023049"/>
    </source>
</evidence>
<proteinExistence type="predicted"/>
<dbReference type="GO" id="GO:0030574">
    <property type="term" value="P:collagen catabolic process"/>
    <property type="evidence" value="ECO:0007669"/>
    <property type="project" value="TreeGrafter"/>
</dbReference>
<dbReference type="InterPro" id="IPR021158">
    <property type="entry name" value="Pept_M10A_Zn_BS"/>
</dbReference>
<dbReference type="Pfam" id="PF01471">
    <property type="entry name" value="PG_binding_1"/>
    <property type="match status" value="1"/>
</dbReference>
<keyword evidence="5" id="KW-0378">Hydrolase</keyword>
<comment type="caution">
    <text evidence="10">The sequence shown here is derived from an EMBL/GenBank/DDBJ whole genome shotgun (WGS) entry which is preliminary data.</text>
</comment>
<dbReference type="Pfam" id="PF00413">
    <property type="entry name" value="Peptidase_M10"/>
    <property type="match status" value="1"/>
</dbReference>
<keyword evidence="11" id="KW-1185">Reference proteome</keyword>
<keyword evidence="7" id="KW-0482">Metalloprotease</keyword>
<protein>
    <submittedName>
        <fullName evidence="10">Matrilysin family metalloendoprotease</fullName>
    </submittedName>
</protein>
<evidence type="ECO:0000313" key="11">
    <source>
        <dbReference type="Proteomes" id="UP000297496"/>
    </source>
</evidence>
<evidence type="ECO:0000256" key="3">
    <source>
        <dbReference type="ARBA" id="ARBA00022723"/>
    </source>
</evidence>
<dbReference type="Pfam" id="PF20328">
    <property type="entry name" value="DUF6623"/>
    <property type="match status" value="1"/>
</dbReference>
<dbReference type="GO" id="GO:0031012">
    <property type="term" value="C:extracellular matrix"/>
    <property type="evidence" value="ECO:0007669"/>
    <property type="project" value="InterPro"/>
</dbReference>
<keyword evidence="8" id="KW-0865">Zymogen</keyword>
<evidence type="ECO:0000259" key="9">
    <source>
        <dbReference type="SMART" id="SM00235"/>
    </source>
</evidence>
<organism evidence="10 11">
    <name type="scientific">Nocardioides eburneiflavus</name>
    <dbReference type="NCBI Taxonomy" id="2518372"/>
    <lineage>
        <taxon>Bacteria</taxon>
        <taxon>Bacillati</taxon>
        <taxon>Actinomycetota</taxon>
        <taxon>Actinomycetes</taxon>
        <taxon>Propionibacteriales</taxon>
        <taxon>Nocardioidaceae</taxon>
        <taxon>Nocardioides</taxon>
    </lineage>
</organism>
<accession>A0A4Z1C1Y3</accession>
<evidence type="ECO:0000256" key="5">
    <source>
        <dbReference type="ARBA" id="ARBA00022801"/>
    </source>
</evidence>
<keyword evidence="3" id="KW-0479">Metal-binding</keyword>
<evidence type="ECO:0000256" key="4">
    <source>
        <dbReference type="ARBA" id="ARBA00022729"/>
    </source>
</evidence>
<gene>
    <name evidence="10" type="ORF">EXE59_09995</name>
</gene>
<dbReference type="EMBL" id="SRRO01000001">
    <property type="protein sequence ID" value="TGN64244.1"/>
    <property type="molecule type" value="Genomic_DNA"/>
</dbReference>
<sequence length="492" mass="52310">MPRRYRRPVGRPPWLISWGGGRWRPSRTQGSAAPVQIGHAGVTQRFPCWVPDNEGGVAMPTPKKKVKPELTSRSSAADVTVVQDYLARFGYLGDLDADAIGAPTFPLGDGDDQAGVAGRPSGAKKGKLDAATKDAIATFQRFANLPVTGTLDAATADKMNQPRCGIPDSPGLDEFTTSGRRWATNNLRYAFQNFTPDVPENDIVVAIEQAFALWAGHTPLRFSRVAMTAGPEIVIRFVGGDHGDGSPFDGASGVLAHAFYPSVPPAPPTAIMGDAHFDEAETWTVVVPPGAGRIDLVTVAAHEFGHSLGLGHSDVAGALMAPFYGGPYRLVAADDIAGIRSLYGNFAIEHASWVHGTDLQIELDSAVESVRRYGFFTRVVGKPNTTNWYHLPVPTPVITKGNRLSIARAMLRFVTGGPSAVVRDVHVYDGSSRIAAHQEVNLSGSQAFAVFGVAHKPDVLWGNGISIGVRTGTGTAAARRIDVISGGIDYMA</sequence>
<dbReference type="PANTHER" id="PTHR10201:SF331">
    <property type="entry name" value="MATRIX METALLOPROTEINASE-14-LIKE ISOFORM X1"/>
    <property type="match status" value="1"/>
</dbReference>
<dbReference type="GO" id="GO:0030198">
    <property type="term" value="P:extracellular matrix organization"/>
    <property type="evidence" value="ECO:0007669"/>
    <property type="project" value="TreeGrafter"/>
</dbReference>
<evidence type="ECO:0000256" key="1">
    <source>
        <dbReference type="ARBA" id="ARBA00001947"/>
    </source>
</evidence>
<keyword evidence="4" id="KW-0732">Signal</keyword>
<dbReference type="AlphaFoldDB" id="A0A4Z1C1Y3"/>
<dbReference type="InterPro" id="IPR036365">
    <property type="entry name" value="PGBD-like_sf"/>
</dbReference>
<dbReference type="GO" id="GO:0004222">
    <property type="term" value="F:metalloendopeptidase activity"/>
    <property type="evidence" value="ECO:0007669"/>
    <property type="project" value="InterPro"/>
</dbReference>
<dbReference type="InterPro" id="IPR001818">
    <property type="entry name" value="Pept_M10_metallopeptidase"/>
</dbReference>
<comment type="cofactor">
    <cofactor evidence="1">
        <name>Zn(2+)</name>
        <dbReference type="ChEBI" id="CHEBI:29105"/>
    </cofactor>
</comment>
<dbReference type="SUPFAM" id="SSF55486">
    <property type="entry name" value="Metalloproteases ('zincins'), catalytic domain"/>
    <property type="match status" value="1"/>
</dbReference>
<dbReference type="GO" id="GO:0006508">
    <property type="term" value="P:proteolysis"/>
    <property type="evidence" value="ECO:0007669"/>
    <property type="project" value="UniProtKB-KW"/>
</dbReference>
<keyword evidence="6" id="KW-0862">Zinc</keyword>
<dbReference type="SUPFAM" id="SSF47090">
    <property type="entry name" value="PGBD-like"/>
    <property type="match status" value="1"/>
</dbReference>
<evidence type="ECO:0000256" key="2">
    <source>
        <dbReference type="ARBA" id="ARBA00022670"/>
    </source>
</evidence>
<evidence type="ECO:0000313" key="10">
    <source>
        <dbReference type="EMBL" id="TGN64244.1"/>
    </source>
</evidence>
<dbReference type="OrthoDB" id="5188902at2"/>
<dbReference type="InterPro" id="IPR006026">
    <property type="entry name" value="Peptidase_Metallo"/>
</dbReference>
<keyword evidence="2 10" id="KW-0645">Protease</keyword>
<dbReference type="GO" id="GO:0008270">
    <property type="term" value="F:zinc ion binding"/>
    <property type="evidence" value="ECO:0007669"/>
    <property type="project" value="InterPro"/>
</dbReference>
<reference evidence="10 11" key="1">
    <citation type="submission" date="2019-04" db="EMBL/GenBank/DDBJ databases">
        <title>Three New Species of Nocardioides, Nocardioides euryhalodurans sp. nov., Nocardioides seonyuensis sp. nov. and Nocardioides eburneoflavus sp. nov. Isolated from Soil.</title>
        <authorList>
            <person name="Roh S.G."/>
            <person name="Lee C."/>
            <person name="Kim M.-K."/>
            <person name="Kim S.B."/>
        </authorList>
    </citation>
    <scope>NUCLEOTIDE SEQUENCE [LARGE SCALE GENOMIC DNA]</scope>
    <source>
        <strain evidence="10 11">MMS17-SY213</strain>
    </source>
</reference>
<dbReference type="PANTHER" id="PTHR10201">
    <property type="entry name" value="MATRIX METALLOPROTEINASE"/>
    <property type="match status" value="1"/>
</dbReference>